<evidence type="ECO:0000313" key="4">
    <source>
        <dbReference type="Proteomes" id="UP000319143"/>
    </source>
</evidence>
<dbReference type="Pfam" id="PF25973">
    <property type="entry name" value="BSH_CzcB"/>
    <property type="match status" value="1"/>
</dbReference>
<dbReference type="GO" id="GO:0031293">
    <property type="term" value="P:membrane protein intracellular domain proteolysis"/>
    <property type="evidence" value="ECO:0007669"/>
    <property type="project" value="TreeGrafter"/>
</dbReference>
<accession>A0A5C6D8D8</accession>
<feature type="transmembrane region" description="Helical" evidence="1">
    <location>
        <begin position="365"/>
        <end position="387"/>
    </location>
</feature>
<dbReference type="InterPro" id="IPR058647">
    <property type="entry name" value="BSH_CzcB-like"/>
</dbReference>
<comment type="caution">
    <text evidence="3">The sequence shown here is derived from an EMBL/GenBank/DDBJ whole genome shotgun (WGS) entry which is preliminary data.</text>
</comment>
<keyword evidence="1" id="KW-0472">Membrane</keyword>
<dbReference type="GO" id="GO:0004222">
    <property type="term" value="F:metalloendopeptidase activity"/>
    <property type="evidence" value="ECO:0007669"/>
    <property type="project" value="InterPro"/>
</dbReference>
<dbReference type="Proteomes" id="UP000319143">
    <property type="component" value="Unassembled WGS sequence"/>
</dbReference>
<dbReference type="SUPFAM" id="SSF111369">
    <property type="entry name" value="HlyD-like secretion proteins"/>
    <property type="match status" value="1"/>
</dbReference>
<feature type="transmembrane region" description="Helical" evidence="1">
    <location>
        <begin position="195"/>
        <end position="214"/>
    </location>
</feature>
<dbReference type="InterPro" id="IPR001193">
    <property type="entry name" value="MBTPS2"/>
</dbReference>
<dbReference type="RefSeq" id="WP_146530612.1">
    <property type="nucleotide sequence ID" value="NZ_SJPV01000014.1"/>
</dbReference>
<feature type="transmembrane region" description="Helical" evidence="1">
    <location>
        <begin position="297"/>
        <end position="314"/>
    </location>
</feature>
<dbReference type="GO" id="GO:0005737">
    <property type="term" value="C:cytoplasm"/>
    <property type="evidence" value="ECO:0007669"/>
    <property type="project" value="TreeGrafter"/>
</dbReference>
<evidence type="ECO:0000256" key="1">
    <source>
        <dbReference type="SAM" id="Phobius"/>
    </source>
</evidence>
<protein>
    <submittedName>
        <fullName evidence="3">HlyD family secretion protein</fullName>
    </submittedName>
</protein>
<organism evidence="3 4">
    <name type="scientific">Novipirellula artificiosorum</name>
    <dbReference type="NCBI Taxonomy" id="2528016"/>
    <lineage>
        <taxon>Bacteria</taxon>
        <taxon>Pseudomonadati</taxon>
        <taxon>Planctomycetota</taxon>
        <taxon>Planctomycetia</taxon>
        <taxon>Pirellulales</taxon>
        <taxon>Pirellulaceae</taxon>
        <taxon>Novipirellula</taxon>
    </lineage>
</organism>
<reference evidence="3 4" key="1">
    <citation type="submission" date="2019-02" db="EMBL/GenBank/DDBJ databases">
        <title>Deep-cultivation of Planctomycetes and their phenomic and genomic characterization uncovers novel biology.</title>
        <authorList>
            <person name="Wiegand S."/>
            <person name="Jogler M."/>
            <person name="Boedeker C."/>
            <person name="Pinto D."/>
            <person name="Vollmers J."/>
            <person name="Rivas-Marin E."/>
            <person name="Kohn T."/>
            <person name="Peeters S.H."/>
            <person name="Heuer A."/>
            <person name="Rast P."/>
            <person name="Oberbeckmann S."/>
            <person name="Bunk B."/>
            <person name="Jeske O."/>
            <person name="Meyerdierks A."/>
            <person name="Storesund J.E."/>
            <person name="Kallscheuer N."/>
            <person name="Luecker S."/>
            <person name="Lage O.M."/>
            <person name="Pohl T."/>
            <person name="Merkel B.J."/>
            <person name="Hornburger P."/>
            <person name="Mueller R.-W."/>
            <person name="Bruemmer F."/>
            <person name="Labrenz M."/>
            <person name="Spormann A.M."/>
            <person name="Op Den Camp H."/>
            <person name="Overmann J."/>
            <person name="Amann R."/>
            <person name="Jetten M.S.M."/>
            <person name="Mascher T."/>
            <person name="Medema M.H."/>
            <person name="Devos D.P."/>
            <person name="Kaster A.-K."/>
            <person name="Ovreas L."/>
            <person name="Rohde M."/>
            <person name="Galperin M.Y."/>
            <person name="Jogler C."/>
        </authorList>
    </citation>
    <scope>NUCLEOTIDE SEQUENCE [LARGE SCALE GENOMIC DNA]</scope>
    <source>
        <strain evidence="3 4">Poly41</strain>
    </source>
</reference>
<dbReference type="PANTHER" id="PTHR13325">
    <property type="entry name" value="PROTEASE M50 MEMBRANE-BOUND TRANSCRIPTION FACTOR SITE 2 PROTEASE"/>
    <property type="match status" value="1"/>
</dbReference>
<dbReference type="OrthoDB" id="9759690at2"/>
<dbReference type="Gene3D" id="1.10.287.470">
    <property type="entry name" value="Helix hairpin bin"/>
    <property type="match status" value="1"/>
</dbReference>
<name>A0A5C6D8D8_9BACT</name>
<proteinExistence type="predicted"/>
<feature type="transmembrane region" description="Helical" evidence="1">
    <location>
        <begin position="394"/>
        <end position="416"/>
    </location>
</feature>
<feature type="domain" description="CzcB-like barrel-sandwich hybrid" evidence="2">
    <location>
        <begin position="464"/>
        <end position="587"/>
    </location>
</feature>
<sequence length="734" mass="81998">MSDEPIAADPITVEVMSFRPCIREDLRVTRQVHSGLPSFVIEDPVSGRFSRVGNVEYTFLSQLDGRTTVAEAFAVTASKHGLDALDEQDAVSLCGWLVESGLAHTNASKTGRRVADVARKQREQVIVGAMNPMFQKIPLCNPSFMVDPMVRVAKRLSQRSMVRVVLMFTAALGFAATTLALIGNWHDLWNASRNVFADGNWIWLIATWVIVKGIHELGHATACRWLGGRVGEAGVMLVLFMPLPYVDVSSSWAFPNKWHRMLVAGAGMMVEAAMASIAFWFWLCVEDPVVQMHARNLIVAATITTVLFNLNPLMRFDGYYLLSDYLELPNLSTNATRWLTYLRQKYWLGASVTRPTWPEGQVPMVATYAVAAFVWRILICVTLAMAAMSLWRGAGILLAAVAITFWIGKPIVRLFAHWNDPVRINRSRFLTVTGAMVVLCIAGLMLPYQQRVSAPMIVTHDKPVEVRSRARGFVTEIAVEPGQRVVVGQVLARLTNRGLEIDLQRLNAEIAQSRHRQRVFRHNQSMVELEIERASELAMMTRQHDLQQRLAGLHIRCPAEGTVLQSDLVDRLGTLVTAGERMFVVADPKQMKLVAMIRQDDAVTLRDRDQFTADVWIEGQGRLLETICFDELKPRATHDLSHPAFASSLGGSLAVYANPQARNVKERWKLVEPRVIAEAFWEDPQSQNGGGELRGGQRGTVRFVLGQQTLGQILLDELIQWYRKSGASVVIAAR</sequence>
<feature type="transmembrane region" description="Helical" evidence="1">
    <location>
        <begin position="258"/>
        <end position="285"/>
    </location>
</feature>
<keyword evidence="1" id="KW-0812">Transmembrane</keyword>
<feature type="transmembrane region" description="Helical" evidence="1">
    <location>
        <begin position="164"/>
        <end position="183"/>
    </location>
</feature>
<feature type="transmembrane region" description="Helical" evidence="1">
    <location>
        <begin position="226"/>
        <end position="246"/>
    </location>
</feature>
<evidence type="ECO:0000259" key="2">
    <source>
        <dbReference type="Pfam" id="PF25973"/>
    </source>
</evidence>
<dbReference type="PANTHER" id="PTHR13325:SF3">
    <property type="entry name" value="MEMBRANE-BOUND TRANSCRIPTION FACTOR SITE-2 PROTEASE"/>
    <property type="match status" value="1"/>
</dbReference>
<feature type="transmembrane region" description="Helical" evidence="1">
    <location>
        <begin position="428"/>
        <end position="448"/>
    </location>
</feature>
<dbReference type="GO" id="GO:0016020">
    <property type="term" value="C:membrane"/>
    <property type="evidence" value="ECO:0007669"/>
    <property type="project" value="InterPro"/>
</dbReference>
<keyword evidence="4" id="KW-1185">Reference proteome</keyword>
<keyword evidence="1" id="KW-1133">Transmembrane helix</keyword>
<evidence type="ECO:0000313" key="3">
    <source>
        <dbReference type="EMBL" id="TWU31967.1"/>
    </source>
</evidence>
<dbReference type="Gene3D" id="2.40.50.100">
    <property type="match status" value="1"/>
</dbReference>
<dbReference type="AlphaFoldDB" id="A0A5C6D8D8"/>
<gene>
    <name evidence="3" type="ORF">Poly41_58550</name>
</gene>
<dbReference type="EMBL" id="SJPV01000014">
    <property type="protein sequence ID" value="TWU31967.1"/>
    <property type="molecule type" value="Genomic_DNA"/>
</dbReference>